<gene>
    <name evidence="2" type="ORF">BD410DRAFT_845690</name>
</gene>
<dbReference type="VEuPathDB" id="FungiDB:BD410DRAFT_845690"/>
<evidence type="ECO:0000256" key="1">
    <source>
        <dbReference type="SAM" id="MobiDB-lite"/>
    </source>
</evidence>
<evidence type="ECO:0000313" key="3">
    <source>
        <dbReference type="Proteomes" id="UP000294933"/>
    </source>
</evidence>
<dbReference type="EMBL" id="ML170304">
    <property type="protein sequence ID" value="TDL14846.1"/>
    <property type="molecule type" value="Genomic_DNA"/>
</dbReference>
<evidence type="ECO:0000313" key="2">
    <source>
        <dbReference type="EMBL" id="TDL14846.1"/>
    </source>
</evidence>
<proteinExistence type="predicted"/>
<feature type="compositionally biased region" description="Polar residues" evidence="1">
    <location>
        <begin position="268"/>
        <end position="292"/>
    </location>
</feature>
<feature type="region of interest" description="Disordered" evidence="1">
    <location>
        <begin position="247"/>
        <end position="299"/>
    </location>
</feature>
<reference evidence="2 3" key="1">
    <citation type="submission" date="2018-06" db="EMBL/GenBank/DDBJ databases">
        <title>A transcriptomic atlas of mushroom development highlights an independent origin of complex multicellularity.</title>
        <authorList>
            <consortium name="DOE Joint Genome Institute"/>
            <person name="Krizsan K."/>
            <person name="Almasi E."/>
            <person name="Merenyi Z."/>
            <person name="Sahu N."/>
            <person name="Viragh M."/>
            <person name="Koszo T."/>
            <person name="Mondo S."/>
            <person name="Kiss B."/>
            <person name="Balint B."/>
            <person name="Kues U."/>
            <person name="Barry K."/>
            <person name="Hegedus J.C."/>
            <person name="Henrissat B."/>
            <person name="Johnson J."/>
            <person name="Lipzen A."/>
            <person name="Ohm R."/>
            <person name="Nagy I."/>
            <person name="Pangilinan J."/>
            <person name="Yan J."/>
            <person name="Xiong Y."/>
            <person name="Grigoriev I.V."/>
            <person name="Hibbett D.S."/>
            <person name="Nagy L.G."/>
        </authorList>
    </citation>
    <scope>NUCLEOTIDE SEQUENCE [LARGE SCALE GENOMIC DNA]</scope>
    <source>
        <strain evidence="2 3">SZMC22713</strain>
    </source>
</reference>
<keyword evidence="3" id="KW-1185">Reference proteome</keyword>
<dbReference type="AlphaFoldDB" id="A0A4Y7PIC1"/>
<protein>
    <submittedName>
        <fullName evidence="2">Uncharacterized protein</fullName>
    </submittedName>
</protein>
<accession>A0A4Y7PIC1</accession>
<sequence length="504" mass="54897">MQALKSPFKYSQAGFAGLLAILALSIPPLAVYYAQALSDAARDAGAKQILGAMWAALRAWVRHGASKEPITDNPTVFHAAVFDAGTGGHPNSQNCEVRIKLIEETKDDLVDAVSISLGLWIHYSVAFGWHRRRGKSYKPENLFSRVAITPIVYANLKDNIKIPVEKIVQTFMADIAPLVTRRHTQMAMKAGWKTKEGQQSYHEATAPFTPNTIGGTYGGGFHSWRGWPAGWQPEEAIIMTAVPVPPPAIQPCTPPPYRAPQEGPSTPKRPSQSTQPRQPNQPTHSQQVSRKASSIYPGDDWYETPEFMRAIAVLDATTIPSTSTPTPGSRSQMKGKAVTRDVVVSRARSNTPLSTLQPHQAATHSTSVVINSPSAPVYISSGIPKQFEEIPSHALRVPFPPSTIFVPDGQLVTETRSSPIGGFAGQWLARLDLGPGTNAVICLATHTYPKVSENVEPLRIFLSREFGSFVADGLLCSLRLDELEATRQTFLAHDAEEGDWAAEE</sequence>
<name>A0A4Y7PIC1_9AGAM</name>
<dbReference type="Proteomes" id="UP000294933">
    <property type="component" value="Unassembled WGS sequence"/>
</dbReference>
<feature type="compositionally biased region" description="Pro residues" evidence="1">
    <location>
        <begin position="247"/>
        <end position="258"/>
    </location>
</feature>
<organism evidence="2 3">
    <name type="scientific">Rickenella mellea</name>
    <dbReference type="NCBI Taxonomy" id="50990"/>
    <lineage>
        <taxon>Eukaryota</taxon>
        <taxon>Fungi</taxon>
        <taxon>Dikarya</taxon>
        <taxon>Basidiomycota</taxon>
        <taxon>Agaricomycotina</taxon>
        <taxon>Agaricomycetes</taxon>
        <taxon>Hymenochaetales</taxon>
        <taxon>Rickenellaceae</taxon>
        <taxon>Rickenella</taxon>
    </lineage>
</organism>